<sequence>MSPIQFSEITEKEYQVFEANSTNFFQTTAMANFMEVRGYERKSDC</sequence>
<evidence type="ECO:0000313" key="1">
    <source>
        <dbReference type="EMBL" id="MFD2728222.1"/>
    </source>
</evidence>
<name>A0ABW5TGU1_9ENTE</name>
<gene>
    <name evidence="1" type="ORF">ACFSR0_02060</name>
</gene>
<comment type="caution">
    <text evidence="1">The sequence shown here is derived from an EMBL/GenBank/DDBJ whole genome shotgun (WGS) entry which is preliminary data.</text>
</comment>
<accession>A0ABW5TGU1</accession>
<proteinExistence type="predicted"/>
<organism evidence="1 2">
    <name type="scientific">Enterococcus camelliae</name>
    <dbReference type="NCBI Taxonomy" id="453959"/>
    <lineage>
        <taxon>Bacteria</taxon>
        <taxon>Bacillati</taxon>
        <taxon>Bacillota</taxon>
        <taxon>Bacilli</taxon>
        <taxon>Lactobacillales</taxon>
        <taxon>Enterococcaceae</taxon>
        <taxon>Enterococcus</taxon>
    </lineage>
</organism>
<keyword evidence="2" id="KW-1185">Reference proteome</keyword>
<dbReference type="Proteomes" id="UP001597427">
    <property type="component" value="Unassembled WGS sequence"/>
</dbReference>
<reference evidence="2" key="1">
    <citation type="journal article" date="2019" name="Int. J. Syst. Evol. Microbiol.">
        <title>The Global Catalogue of Microorganisms (GCM) 10K type strain sequencing project: providing services to taxonomists for standard genome sequencing and annotation.</title>
        <authorList>
            <consortium name="The Broad Institute Genomics Platform"/>
            <consortium name="The Broad Institute Genome Sequencing Center for Infectious Disease"/>
            <person name="Wu L."/>
            <person name="Ma J."/>
        </authorList>
    </citation>
    <scope>NUCLEOTIDE SEQUENCE [LARGE SCALE GENOMIC DNA]</scope>
    <source>
        <strain evidence="2">TISTR 932</strain>
    </source>
</reference>
<protein>
    <submittedName>
        <fullName evidence="1">Uncharacterized protein</fullName>
    </submittedName>
</protein>
<dbReference type="EMBL" id="JBHUMO010000011">
    <property type="protein sequence ID" value="MFD2728222.1"/>
    <property type="molecule type" value="Genomic_DNA"/>
</dbReference>
<dbReference type="RefSeq" id="WP_379979409.1">
    <property type="nucleotide sequence ID" value="NZ_JBHUMO010000011.1"/>
</dbReference>
<evidence type="ECO:0000313" key="2">
    <source>
        <dbReference type="Proteomes" id="UP001597427"/>
    </source>
</evidence>